<reference evidence="1 2" key="1">
    <citation type="journal article" date="2016" name="Mol. Biol. Evol.">
        <title>Comparative Genomics of Early-Diverging Mushroom-Forming Fungi Provides Insights into the Origins of Lignocellulose Decay Capabilities.</title>
        <authorList>
            <person name="Nagy L.G."/>
            <person name="Riley R."/>
            <person name="Tritt A."/>
            <person name="Adam C."/>
            <person name="Daum C."/>
            <person name="Floudas D."/>
            <person name="Sun H."/>
            <person name="Yadav J.S."/>
            <person name="Pangilinan J."/>
            <person name="Larsson K.H."/>
            <person name="Matsuura K."/>
            <person name="Barry K."/>
            <person name="Labutti K."/>
            <person name="Kuo R."/>
            <person name="Ohm R.A."/>
            <person name="Bhattacharya S.S."/>
            <person name="Shirouzu T."/>
            <person name="Yoshinaga Y."/>
            <person name="Martin F.M."/>
            <person name="Grigoriev I.V."/>
            <person name="Hibbett D.S."/>
        </authorList>
    </citation>
    <scope>NUCLEOTIDE SEQUENCE [LARGE SCALE GENOMIC DNA]</scope>
    <source>
        <strain evidence="1 2">HHB12029</strain>
    </source>
</reference>
<dbReference type="InParanoid" id="A0A165D8U5"/>
<name>A0A165D8U5_EXIGL</name>
<gene>
    <name evidence="1" type="ORF">EXIGLDRAFT_727710</name>
</gene>
<dbReference type="Proteomes" id="UP000077266">
    <property type="component" value="Unassembled WGS sequence"/>
</dbReference>
<evidence type="ECO:0000313" key="2">
    <source>
        <dbReference type="Proteomes" id="UP000077266"/>
    </source>
</evidence>
<organism evidence="1 2">
    <name type="scientific">Exidia glandulosa HHB12029</name>
    <dbReference type="NCBI Taxonomy" id="1314781"/>
    <lineage>
        <taxon>Eukaryota</taxon>
        <taxon>Fungi</taxon>
        <taxon>Dikarya</taxon>
        <taxon>Basidiomycota</taxon>
        <taxon>Agaricomycotina</taxon>
        <taxon>Agaricomycetes</taxon>
        <taxon>Auriculariales</taxon>
        <taxon>Exidiaceae</taxon>
        <taxon>Exidia</taxon>
    </lineage>
</organism>
<protein>
    <submittedName>
        <fullName evidence="1">Uncharacterized protein</fullName>
    </submittedName>
</protein>
<sequence>MPVGLLGVCASSPCRAPRSGTAPAQLGVFVLEVGRVEDSRCSHDASAASRVGWQGRCMSTLDASYSEPERETEVDRRTWTAGSDVAVCGGFLARIGVPRSPLACPVPNSEK</sequence>
<dbReference type="EMBL" id="KV426244">
    <property type="protein sequence ID" value="KZV84017.1"/>
    <property type="molecule type" value="Genomic_DNA"/>
</dbReference>
<keyword evidence="2" id="KW-1185">Reference proteome</keyword>
<proteinExistence type="predicted"/>
<evidence type="ECO:0000313" key="1">
    <source>
        <dbReference type="EMBL" id="KZV84017.1"/>
    </source>
</evidence>
<accession>A0A165D8U5</accession>
<dbReference type="AlphaFoldDB" id="A0A165D8U5"/>